<keyword evidence="1" id="KW-1133">Transmembrane helix</keyword>
<name>A0ABV6QS73_9ACTN</name>
<dbReference type="Proteomes" id="UP001589890">
    <property type="component" value="Unassembled WGS sequence"/>
</dbReference>
<protein>
    <submittedName>
        <fullName evidence="2">DUF3618 domain-containing protein</fullName>
    </submittedName>
</protein>
<keyword evidence="1" id="KW-0472">Membrane</keyword>
<evidence type="ECO:0000313" key="3">
    <source>
        <dbReference type="Proteomes" id="UP001589890"/>
    </source>
</evidence>
<dbReference type="EMBL" id="JBHLTC010000035">
    <property type="protein sequence ID" value="MFC0627495.1"/>
    <property type="molecule type" value="Genomic_DNA"/>
</dbReference>
<proteinExistence type="predicted"/>
<sequence length="130" mass="13637">MSTHKTVSPPPPATEEEIREDLEQTRERLATTVEQLGRQLNVPHRVKTSVAQAGDRAKHAAIDAGGRAKHVAIDAGGRAKHVASGAGVKARTVAMDTKERVRQNPKVAAVGGAVVVGVGAGATWLARRGR</sequence>
<comment type="caution">
    <text evidence="2">The sequence shown here is derived from an EMBL/GenBank/DDBJ whole genome shotgun (WGS) entry which is preliminary data.</text>
</comment>
<evidence type="ECO:0000256" key="1">
    <source>
        <dbReference type="SAM" id="Phobius"/>
    </source>
</evidence>
<accession>A0ABV6QS73</accession>
<evidence type="ECO:0000313" key="2">
    <source>
        <dbReference type="EMBL" id="MFC0627495.1"/>
    </source>
</evidence>
<gene>
    <name evidence="2" type="ORF">ACFFGN_25700</name>
</gene>
<reference evidence="2 3" key="1">
    <citation type="submission" date="2024-09" db="EMBL/GenBank/DDBJ databases">
        <authorList>
            <person name="Sun Q."/>
            <person name="Mori K."/>
        </authorList>
    </citation>
    <scope>NUCLEOTIDE SEQUENCE [LARGE SCALE GENOMIC DNA]</scope>
    <source>
        <strain evidence="2 3">CGMCC 1.15906</strain>
    </source>
</reference>
<dbReference type="Pfam" id="PF12277">
    <property type="entry name" value="DUF3618"/>
    <property type="match status" value="1"/>
</dbReference>
<feature type="transmembrane region" description="Helical" evidence="1">
    <location>
        <begin position="107"/>
        <end position="126"/>
    </location>
</feature>
<dbReference type="RefSeq" id="WP_380052350.1">
    <property type="nucleotide sequence ID" value="NZ_JBHLTC010000035.1"/>
</dbReference>
<dbReference type="InterPro" id="IPR022062">
    <property type="entry name" value="DUF3618"/>
</dbReference>
<keyword evidence="3" id="KW-1185">Reference proteome</keyword>
<keyword evidence="1" id="KW-0812">Transmembrane</keyword>
<organism evidence="2 3">
    <name type="scientific">Kribbella deserti</name>
    <dbReference type="NCBI Taxonomy" id="1926257"/>
    <lineage>
        <taxon>Bacteria</taxon>
        <taxon>Bacillati</taxon>
        <taxon>Actinomycetota</taxon>
        <taxon>Actinomycetes</taxon>
        <taxon>Propionibacteriales</taxon>
        <taxon>Kribbellaceae</taxon>
        <taxon>Kribbella</taxon>
    </lineage>
</organism>